<evidence type="ECO:0000256" key="5">
    <source>
        <dbReference type="PIRSR" id="PIRSR625650-3"/>
    </source>
</evidence>
<comment type="cofactor">
    <cofactor evidence="5">
        <name>FAD</name>
        <dbReference type="ChEBI" id="CHEBI:57692"/>
    </cofactor>
</comment>
<name>A0AAE4ARI7_9BACT</name>
<evidence type="ECO:0000313" key="9">
    <source>
        <dbReference type="Proteomes" id="UP001238163"/>
    </source>
</evidence>
<dbReference type="GO" id="GO:0071949">
    <property type="term" value="F:FAD binding"/>
    <property type="evidence" value="ECO:0007669"/>
    <property type="project" value="InterPro"/>
</dbReference>
<dbReference type="Pfam" id="PF02913">
    <property type="entry name" value="FAD-oxidase_C"/>
    <property type="match status" value="1"/>
</dbReference>
<evidence type="ECO:0000256" key="4">
    <source>
        <dbReference type="PIRSR" id="PIRSR625650-1"/>
    </source>
</evidence>
<dbReference type="InterPro" id="IPR016169">
    <property type="entry name" value="FAD-bd_PCMH_sub2"/>
</dbReference>
<dbReference type="Gene3D" id="3.30.465.10">
    <property type="match status" value="1"/>
</dbReference>
<dbReference type="InterPro" id="IPR016164">
    <property type="entry name" value="FAD-linked_Oxase-like_C"/>
</dbReference>
<dbReference type="SUPFAM" id="SSF55103">
    <property type="entry name" value="FAD-linked oxidases, C-terminal domain"/>
    <property type="match status" value="1"/>
</dbReference>
<evidence type="ECO:0000259" key="7">
    <source>
        <dbReference type="PROSITE" id="PS51387"/>
    </source>
</evidence>
<dbReference type="InterPro" id="IPR004113">
    <property type="entry name" value="FAD-bd_oxidored_4_C"/>
</dbReference>
<dbReference type="InterPro" id="IPR006094">
    <property type="entry name" value="Oxid_FAD_bind_N"/>
</dbReference>
<feature type="binding site" evidence="5">
    <location>
        <begin position="215"/>
        <end position="221"/>
    </location>
    <ligand>
        <name>FAD</name>
        <dbReference type="ChEBI" id="CHEBI:57692"/>
    </ligand>
</feature>
<comment type="caution">
    <text evidence="8">The sequence shown here is derived from an EMBL/GenBank/DDBJ whole genome shotgun (WGS) entry which is preliminary data.</text>
</comment>
<dbReference type="Gene3D" id="1.10.45.10">
    <property type="entry name" value="Vanillyl-alcohol Oxidase, Chain A, domain 4"/>
    <property type="match status" value="1"/>
</dbReference>
<evidence type="ECO:0000256" key="1">
    <source>
        <dbReference type="ARBA" id="ARBA00008000"/>
    </source>
</evidence>
<dbReference type="EMBL" id="JAUSVL010000001">
    <property type="protein sequence ID" value="MDQ0291552.1"/>
    <property type="molecule type" value="Genomic_DNA"/>
</dbReference>
<keyword evidence="3 5" id="KW-0274">FAD</keyword>
<feature type="domain" description="FAD-binding PCMH-type" evidence="7">
    <location>
        <begin position="52"/>
        <end position="231"/>
    </location>
</feature>
<dbReference type="InterPro" id="IPR036318">
    <property type="entry name" value="FAD-bd_PCMH-like_sf"/>
</dbReference>
<feature type="active site" description="Proton donor/acceptor" evidence="4">
    <location>
        <position position="395"/>
    </location>
</feature>
<dbReference type="PANTHER" id="PTHR46568">
    <property type="entry name" value="ALKYLDIHYDROXYACETONEPHOSPHATE SYNTHASE, PEROXISOMAL"/>
    <property type="match status" value="1"/>
</dbReference>
<dbReference type="GO" id="GO:0008610">
    <property type="term" value="P:lipid biosynthetic process"/>
    <property type="evidence" value="ECO:0007669"/>
    <property type="project" value="InterPro"/>
</dbReference>
<dbReference type="GO" id="GO:0008609">
    <property type="term" value="F:alkylglycerone-phosphate synthase activity"/>
    <property type="evidence" value="ECO:0007669"/>
    <property type="project" value="UniProtKB-EC"/>
</dbReference>
<dbReference type="InterPro" id="IPR025650">
    <property type="entry name" value="Alkyl-DHAP_Synthase"/>
</dbReference>
<dbReference type="SUPFAM" id="SSF56176">
    <property type="entry name" value="FAD-binding/transporter-associated domain-like"/>
    <property type="match status" value="1"/>
</dbReference>
<evidence type="ECO:0000256" key="2">
    <source>
        <dbReference type="ARBA" id="ARBA00022630"/>
    </source>
</evidence>
<organism evidence="8 9">
    <name type="scientific">Oligosphaera ethanolica</name>
    <dbReference type="NCBI Taxonomy" id="760260"/>
    <lineage>
        <taxon>Bacteria</taxon>
        <taxon>Pseudomonadati</taxon>
        <taxon>Lentisphaerota</taxon>
        <taxon>Oligosphaeria</taxon>
        <taxon>Oligosphaerales</taxon>
        <taxon>Oligosphaeraceae</taxon>
        <taxon>Oligosphaera</taxon>
    </lineage>
</organism>
<dbReference type="Pfam" id="PF01565">
    <property type="entry name" value="FAD_binding_4"/>
    <property type="match status" value="1"/>
</dbReference>
<accession>A0AAE4ARI7</accession>
<dbReference type="PANTHER" id="PTHR46568:SF1">
    <property type="entry name" value="ALKYLDIHYDROXYACETONEPHOSPHATE SYNTHASE, PEROXISOMAL"/>
    <property type="match status" value="1"/>
</dbReference>
<sequence length="480" mass="53427">MLPQRESYSYEMIRSELTWVVGDDHVQTDCSEKLAHSIDYYWVPEVWHDRGLKPQVPTFVVHPASAEEVSKILQIANTYKIPVTPWGGGSGSQGGALPMYGGISLDTKRLNKVLEIDPVSMTVTAETGIIMQQLEWEVEKAGYSTMHYPASIGCATLGGFIAHRGTGVLSTKYGKIEDMIMSMEVVTPTGEIIKTLPVPRHASGPDLTQMFCGSEGTLGVVTKATMKIHPIPAARKFHAFLFEDMHGAMVAGAKLMTSRLQPCVIRLYDNAETAKLIKRVLGIERNGSYLVFGFDGEEAIVDLQMKKAVEICKETAIEDLGTDMGQAWWDHRYKFFYPPYMFQLPQAFGTLDTVATFANIENVYWGMKNAVKEQFPQATFIGHFSHWYDWGCMLYARFIIDNPPQDAAEAIALYNRIWDVAIRAAIKNGGVINEHHGVGLKLGRIMKDLYGPAFNVLEGIKKTLDPNNIMNPGKMGFQGV</sequence>
<dbReference type="Gene3D" id="3.30.300.330">
    <property type="match status" value="1"/>
</dbReference>
<dbReference type="InterPro" id="IPR016171">
    <property type="entry name" value="Vanillyl_alc_oxidase_C-sub2"/>
</dbReference>
<dbReference type="PROSITE" id="PS51387">
    <property type="entry name" value="FAD_PCMH"/>
    <property type="match status" value="1"/>
</dbReference>
<feature type="site" description="Important for enzyme activity" evidence="6">
    <location>
        <position position="266"/>
    </location>
</feature>
<proteinExistence type="inferred from homology"/>
<evidence type="ECO:0000313" key="8">
    <source>
        <dbReference type="EMBL" id="MDQ0291552.1"/>
    </source>
</evidence>
<dbReference type="AlphaFoldDB" id="A0AAE4ARI7"/>
<keyword evidence="8" id="KW-0808">Transferase</keyword>
<dbReference type="EC" id="2.5.1.26" evidence="8"/>
<reference evidence="8" key="1">
    <citation type="submission" date="2023-07" db="EMBL/GenBank/DDBJ databases">
        <title>Genomic Encyclopedia of Type Strains, Phase IV (KMG-IV): sequencing the most valuable type-strain genomes for metagenomic binning, comparative biology and taxonomic classification.</title>
        <authorList>
            <person name="Goeker M."/>
        </authorList>
    </citation>
    <scope>NUCLEOTIDE SEQUENCE</scope>
    <source>
        <strain evidence="8">DSM 24202</strain>
    </source>
</reference>
<evidence type="ECO:0000256" key="3">
    <source>
        <dbReference type="ARBA" id="ARBA00022827"/>
    </source>
</evidence>
<gene>
    <name evidence="8" type="ORF">J3R75_003659</name>
</gene>
<comment type="similarity">
    <text evidence="1">Belongs to the FAD-binding oxidoreductase/transferase type 4 family.</text>
</comment>
<dbReference type="Proteomes" id="UP001238163">
    <property type="component" value="Unassembled WGS sequence"/>
</dbReference>
<keyword evidence="2" id="KW-0285">Flavoprotein</keyword>
<dbReference type="RefSeq" id="WP_307264497.1">
    <property type="nucleotide sequence ID" value="NZ_JAUSVL010000001.1"/>
</dbReference>
<protein>
    <submittedName>
        <fullName evidence="8">Alkyldihydroxyacetonephosphate synthase</fullName>
        <ecNumber evidence="8">2.5.1.26</ecNumber>
    </submittedName>
</protein>
<keyword evidence="9" id="KW-1185">Reference proteome</keyword>
<dbReference type="InterPro" id="IPR016166">
    <property type="entry name" value="FAD-bd_PCMH"/>
</dbReference>
<evidence type="ECO:0000256" key="6">
    <source>
        <dbReference type="PIRSR" id="PIRSR625650-4"/>
    </source>
</evidence>